<name>A0A2P6S229_ROSCH</name>
<dbReference type="OrthoDB" id="1904894at2759"/>
<feature type="region of interest" description="Disordered" evidence="1">
    <location>
        <begin position="304"/>
        <end position="340"/>
    </location>
</feature>
<keyword evidence="4" id="KW-1185">Reference proteome</keyword>
<protein>
    <recommendedName>
        <fullName evidence="2">DUF7815 domain-containing protein</fullName>
    </recommendedName>
</protein>
<accession>A0A2P6S229</accession>
<evidence type="ECO:0000256" key="1">
    <source>
        <dbReference type="SAM" id="MobiDB-lite"/>
    </source>
</evidence>
<dbReference type="Proteomes" id="UP000238479">
    <property type="component" value="Chromosome 2"/>
</dbReference>
<dbReference type="EMBL" id="PDCK01000040">
    <property type="protein sequence ID" value="PRQ52732.1"/>
    <property type="molecule type" value="Genomic_DNA"/>
</dbReference>
<gene>
    <name evidence="3" type="ORF">RchiOBHm_Chr2g0158651</name>
</gene>
<feature type="compositionally biased region" description="Polar residues" evidence="1">
    <location>
        <begin position="433"/>
        <end position="443"/>
    </location>
</feature>
<reference evidence="3 4" key="1">
    <citation type="journal article" date="2018" name="Nat. Genet.">
        <title>The Rosa genome provides new insights in the design of modern roses.</title>
        <authorList>
            <person name="Bendahmane M."/>
        </authorList>
    </citation>
    <scope>NUCLEOTIDE SEQUENCE [LARGE SCALE GENOMIC DNA]</scope>
    <source>
        <strain evidence="4">cv. Old Blush</strain>
    </source>
</reference>
<evidence type="ECO:0000259" key="2">
    <source>
        <dbReference type="Pfam" id="PF25122"/>
    </source>
</evidence>
<feature type="domain" description="DUF7815" evidence="2">
    <location>
        <begin position="51"/>
        <end position="77"/>
    </location>
</feature>
<proteinExistence type="predicted"/>
<organism evidence="3 4">
    <name type="scientific">Rosa chinensis</name>
    <name type="common">China rose</name>
    <dbReference type="NCBI Taxonomy" id="74649"/>
    <lineage>
        <taxon>Eukaryota</taxon>
        <taxon>Viridiplantae</taxon>
        <taxon>Streptophyta</taxon>
        <taxon>Embryophyta</taxon>
        <taxon>Tracheophyta</taxon>
        <taxon>Spermatophyta</taxon>
        <taxon>Magnoliopsida</taxon>
        <taxon>eudicotyledons</taxon>
        <taxon>Gunneridae</taxon>
        <taxon>Pentapetalae</taxon>
        <taxon>rosids</taxon>
        <taxon>fabids</taxon>
        <taxon>Rosales</taxon>
        <taxon>Rosaceae</taxon>
        <taxon>Rosoideae</taxon>
        <taxon>Rosoideae incertae sedis</taxon>
        <taxon>Rosa</taxon>
    </lineage>
</organism>
<dbReference type="STRING" id="74649.A0A2P6S229"/>
<feature type="compositionally biased region" description="Polar residues" evidence="1">
    <location>
        <begin position="304"/>
        <end position="339"/>
    </location>
</feature>
<comment type="caution">
    <text evidence="3">The sequence shown here is derived from an EMBL/GenBank/DDBJ whole genome shotgun (WGS) entry which is preliminary data.</text>
</comment>
<feature type="compositionally biased region" description="Polar residues" evidence="1">
    <location>
        <begin position="472"/>
        <end position="496"/>
    </location>
</feature>
<dbReference type="InterPro" id="IPR056717">
    <property type="entry name" value="DUF7815"/>
</dbReference>
<dbReference type="AlphaFoldDB" id="A0A2P6S229"/>
<evidence type="ECO:0000313" key="4">
    <source>
        <dbReference type="Proteomes" id="UP000238479"/>
    </source>
</evidence>
<feature type="compositionally biased region" description="Low complexity" evidence="1">
    <location>
        <begin position="460"/>
        <end position="471"/>
    </location>
</feature>
<dbReference type="Pfam" id="PF25122">
    <property type="entry name" value="DUF7815"/>
    <property type="match status" value="1"/>
</dbReference>
<dbReference type="OMA" id="DVGQHAS"/>
<dbReference type="PANTHER" id="PTHR36308">
    <property type="entry name" value="DENTIN SIALOPHOSPHOPROTEIN-RELATED"/>
    <property type="match status" value="1"/>
</dbReference>
<evidence type="ECO:0000313" key="3">
    <source>
        <dbReference type="EMBL" id="PRQ52732.1"/>
    </source>
</evidence>
<sequence length="649" mass="69672">MAVEIPTDAIKQLQILLRKQAKMSSYDPDDTPLANLPSPEETISELDPSPPYLRCKHCKGRLLRGVASLSCVFCGAETCKDLPPDPINFRNTLGFRWLLKSLALDGSEIVDLSTKANESSRGQNAAKDELTVSELLNVELRWTSKSEKSGAGLSDEKAPTRPKSFLDLAGVNLDNFFSEGEKDAALNASEEPFEPSSQTATTETSAFKRSENLSLFASEELFEPNKPIATTETSAFKGSENLSIFAFEPSKQIATTESGAFQGSENLSFFASEKPFESGKQTTTTESTAFQGHENLSLFQNVQPSATAVQSTQGESGDSISSWPASFQSAASENVPQESKSLDPFVGSTVDLSAHIDTVFGSVGDSTNVKSNHSTSTSNDWFSDDLLSISNSGLAGQPQQLESLSTVKDDRIAENANNLLSTGVDWVEDTQWQTTSKEAPDNTTADEDDDSFGAWNDFTSSSSAQNPSSSSKQTVDQTTAPDKNSVTNLFSTASSSQDDDSFGAWNDFTSLSSAQNGSSSSKQTVDQMTPADETSVTNLFSTACNSQDLDFGNFSQPDLSAGEISSSHGSTVVNISQPEASVLDRMADAGPKDEDIAKDGGDIFSAKTVSKSEDVEKIMSQMHDLSFMLESNLSIPPKRDVHSLSQDHT</sequence>
<dbReference type="Gramene" id="PRQ52732">
    <property type="protein sequence ID" value="PRQ52732"/>
    <property type="gene ID" value="RchiOBHm_Chr2g0158651"/>
</dbReference>
<feature type="region of interest" description="Disordered" evidence="1">
    <location>
        <begin position="433"/>
        <end position="499"/>
    </location>
</feature>
<dbReference type="PANTHER" id="PTHR36308:SF1">
    <property type="entry name" value="DENTIN SIALOPHOSPHOPROTEIN-RELATED"/>
    <property type="match status" value="1"/>
</dbReference>